<accession>A0A835RHH8</accession>
<evidence type="ECO:0000256" key="2">
    <source>
        <dbReference type="ARBA" id="ARBA00022840"/>
    </source>
</evidence>
<dbReference type="PANTHER" id="PTHR23077:SF27">
    <property type="entry name" value="ATPASE FAMILY GENE 2 PROTEIN HOMOLOG A"/>
    <property type="match status" value="1"/>
</dbReference>
<protein>
    <recommendedName>
        <fullName evidence="3">ATPase AAA-type core domain-containing protein</fullName>
    </recommendedName>
</protein>
<dbReference type="AlphaFoldDB" id="A0A835RHH8"/>
<dbReference type="EMBL" id="JADCNL010000002">
    <property type="protein sequence ID" value="KAG0492231.1"/>
    <property type="molecule type" value="Genomic_DNA"/>
</dbReference>
<dbReference type="InterPro" id="IPR003959">
    <property type="entry name" value="ATPase_AAA_core"/>
</dbReference>
<sequence>MRELFKVFIDELDALLHHKKEWREELSLRMVATLLNLMDEIKRFDRIIVIVATNRPDSIDPALETDLVDWIEKSKEVILELPKVRWEDIGGQTKETID</sequence>
<reference evidence="4 5" key="1">
    <citation type="journal article" date="2020" name="Nat. Food">
        <title>A phased Vanilla planifolia genome enables genetic improvement of flavour and production.</title>
        <authorList>
            <person name="Hasing T."/>
            <person name="Tang H."/>
            <person name="Brym M."/>
            <person name="Khazi F."/>
            <person name="Huang T."/>
            <person name="Chambers A.H."/>
        </authorList>
    </citation>
    <scope>NUCLEOTIDE SEQUENCE [LARGE SCALE GENOMIC DNA]</scope>
    <source>
        <tissue evidence="4">Leaf</tissue>
    </source>
</reference>
<organism evidence="4 5">
    <name type="scientific">Vanilla planifolia</name>
    <name type="common">Vanilla</name>
    <dbReference type="NCBI Taxonomy" id="51239"/>
    <lineage>
        <taxon>Eukaryota</taxon>
        <taxon>Viridiplantae</taxon>
        <taxon>Streptophyta</taxon>
        <taxon>Embryophyta</taxon>
        <taxon>Tracheophyta</taxon>
        <taxon>Spermatophyta</taxon>
        <taxon>Magnoliopsida</taxon>
        <taxon>Liliopsida</taxon>
        <taxon>Asparagales</taxon>
        <taxon>Orchidaceae</taxon>
        <taxon>Vanilloideae</taxon>
        <taxon>Vanilleae</taxon>
        <taxon>Vanilla</taxon>
    </lineage>
</organism>
<dbReference type="PANTHER" id="PTHR23077">
    <property type="entry name" value="AAA-FAMILY ATPASE"/>
    <property type="match status" value="1"/>
</dbReference>
<dbReference type="OrthoDB" id="270392at2759"/>
<gene>
    <name evidence="4" type="ORF">HPP92_005629</name>
</gene>
<feature type="domain" description="ATPase AAA-type core" evidence="3">
    <location>
        <begin position="7"/>
        <end position="64"/>
    </location>
</feature>
<dbReference type="InterPro" id="IPR027417">
    <property type="entry name" value="P-loop_NTPase"/>
</dbReference>
<evidence type="ECO:0000313" key="5">
    <source>
        <dbReference type="Proteomes" id="UP000636800"/>
    </source>
</evidence>
<dbReference type="GO" id="GO:0016887">
    <property type="term" value="F:ATP hydrolysis activity"/>
    <property type="evidence" value="ECO:0007669"/>
    <property type="project" value="InterPro"/>
</dbReference>
<evidence type="ECO:0000256" key="1">
    <source>
        <dbReference type="ARBA" id="ARBA00022741"/>
    </source>
</evidence>
<evidence type="ECO:0000259" key="3">
    <source>
        <dbReference type="Pfam" id="PF00004"/>
    </source>
</evidence>
<keyword evidence="5" id="KW-1185">Reference proteome</keyword>
<dbReference type="SUPFAM" id="SSF52540">
    <property type="entry name" value="P-loop containing nucleoside triphosphate hydrolases"/>
    <property type="match status" value="1"/>
</dbReference>
<dbReference type="InterPro" id="IPR050168">
    <property type="entry name" value="AAA_ATPase_domain"/>
</dbReference>
<name>A0A835RHH8_VANPL</name>
<evidence type="ECO:0000313" key="4">
    <source>
        <dbReference type="EMBL" id="KAG0492231.1"/>
    </source>
</evidence>
<keyword evidence="2" id="KW-0067">ATP-binding</keyword>
<dbReference type="Gene3D" id="3.40.50.300">
    <property type="entry name" value="P-loop containing nucleotide triphosphate hydrolases"/>
    <property type="match status" value="1"/>
</dbReference>
<dbReference type="Proteomes" id="UP000636800">
    <property type="component" value="Chromosome 2"/>
</dbReference>
<keyword evidence="1" id="KW-0547">Nucleotide-binding</keyword>
<dbReference type="GO" id="GO:0009507">
    <property type="term" value="C:chloroplast"/>
    <property type="evidence" value="ECO:0007669"/>
    <property type="project" value="TreeGrafter"/>
</dbReference>
<dbReference type="Pfam" id="PF00004">
    <property type="entry name" value="AAA"/>
    <property type="match status" value="1"/>
</dbReference>
<proteinExistence type="predicted"/>
<comment type="caution">
    <text evidence="4">The sequence shown here is derived from an EMBL/GenBank/DDBJ whole genome shotgun (WGS) entry which is preliminary data.</text>
</comment>
<dbReference type="GO" id="GO:0005524">
    <property type="term" value="F:ATP binding"/>
    <property type="evidence" value="ECO:0007669"/>
    <property type="project" value="UniProtKB-KW"/>
</dbReference>